<evidence type="ECO:0000256" key="1">
    <source>
        <dbReference type="SAM" id="MobiDB-lite"/>
    </source>
</evidence>
<reference evidence="2" key="2">
    <citation type="submission" date="2012-06" db="EMBL/GenBank/DDBJ databases">
        <authorList>
            <person name="Yu Y."/>
            <person name="Currie J."/>
            <person name="Lomeli R."/>
            <person name="Angelova A."/>
            <person name="Collura K."/>
            <person name="Wissotski M."/>
            <person name="Campos D."/>
            <person name="Kudrna D."/>
            <person name="Golser W."/>
            <person name="Ashely E."/>
            <person name="Descour A."/>
            <person name="Fernandes J."/>
            <person name="Soderlund C."/>
            <person name="Walbot V."/>
        </authorList>
    </citation>
    <scope>NUCLEOTIDE SEQUENCE</scope>
    <source>
        <strain evidence="2">B73</strain>
    </source>
</reference>
<sequence length="502" mass="55362">MLSSRPLCTPSRRPRRAREPAGSMTWVFDSLLCEVVEVARRSSLLELLPVRIESIAGVRRRCVGRVARFPGLNGVAGPVSLPARVRQRVPHRRLVQLVAGGGREHAPYRSFVRCVVLRRRQGRVRPQWPPSGEVDLVDCRAVGVVQSPVSLGARPWLEVLVVEREHEHRHLRARPHRRARVLSHPRREVPVVDGGVVDVAANLVVVAAVGPPGLRDGQLHVPVPKLRHRDDHRVEHFVEQVGVREPGARVDVACASALEERVVERDGEVVVGPDEVGVRVDEVVRVGPVQEVQQRAHDCLGDVGAERGGRRWAREGAVGERVHGERGANLDAADAPLSEAPVDVLHRRDKVWPGGVRDGQVGEDLVPHEKELDPCRRVVGDQVLGDPPVRRGRRGGEVRYDLVWHHDGDGPARPSQRAEHARVGVVDLDRPGPRRAEQLHGAPRRRDVVRHPAVVDAEPVATACPIRLAPGDGDAEKEEEGEAQERRTGHGFSAMLAFAWAF</sequence>
<name>B8A295_MAIZE</name>
<feature type="compositionally biased region" description="Acidic residues" evidence="1">
    <location>
        <begin position="473"/>
        <end position="482"/>
    </location>
</feature>
<dbReference type="EMBL" id="BT055687">
    <property type="protein sequence ID" value="ACL54294.1"/>
    <property type="molecule type" value="mRNA"/>
</dbReference>
<reference evidence="2" key="1">
    <citation type="journal article" date="2009" name="PLoS Genet.">
        <title>Sequencing, mapping, and analysis of 27,455 maize full-length cDNAs.</title>
        <authorList>
            <person name="Soderlund C."/>
            <person name="Descour A."/>
            <person name="Kudrna D."/>
            <person name="Bomhoff M."/>
            <person name="Boyd L."/>
            <person name="Currie J."/>
            <person name="Angelova A."/>
            <person name="Collura K."/>
            <person name="Wissotski M."/>
            <person name="Ashley E."/>
            <person name="Morrow D."/>
            <person name="Fernandes J."/>
            <person name="Walbot V."/>
            <person name="Yu Y."/>
        </authorList>
    </citation>
    <scope>NUCLEOTIDE SEQUENCE</scope>
    <source>
        <strain evidence="2">B73</strain>
    </source>
</reference>
<accession>B8A295</accession>
<evidence type="ECO:0000313" key="2">
    <source>
        <dbReference type="EMBL" id="ACL54294.1"/>
    </source>
</evidence>
<organism evidence="2">
    <name type="scientific">Zea mays</name>
    <name type="common">Maize</name>
    <dbReference type="NCBI Taxonomy" id="4577"/>
    <lineage>
        <taxon>Eukaryota</taxon>
        <taxon>Viridiplantae</taxon>
        <taxon>Streptophyta</taxon>
        <taxon>Embryophyta</taxon>
        <taxon>Tracheophyta</taxon>
        <taxon>Spermatophyta</taxon>
        <taxon>Magnoliopsida</taxon>
        <taxon>Liliopsida</taxon>
        <taxon>Poales</taxon>
        <taxon>Poaceae</taxon>
        <taxon>PACMAD clade</taxon>
        <taxon>Panicoideae</taxon>
        <taxon>Andropogonodae</taxon>
        <taxon>Andropogoneae</taxon>
        <taxon>Tripsacinae</taxon>
        <taxon>Zea</taxon>
    </lineage>
</organism>
<proteinExistence type="evidence at transcript level"/>
<feature type="region of interest" description="Disordered" evidence="1">
    <location>
        <begin position="466"/>
        <end position="489"/>
    </location>
</feature>
<protein>
    <submittedName>
        <fullName evidence="2">Uncharacterized protein</fullName>
    </submittedName>
</protein>
<dbReference type="AlphaFoldDB" id="B8A295"/>